<proteinExistence type="predicted"/>
<accession>A0ACB8TY02</accession>
<sequence length="359" mass="40265">MSDSSSSEIRQRPNHPPASSSSLLDTLLLDEPESESESPSVRILHTLEDFQSRIHYDPDDKPPGEEPLVKPKDPNALLLRFEELPPWRQDNEFIRSGYRRTQNSFLGCAKSVFGYIHNETVNIHTHFWGAIAFLLFLTTFYHKIIVDTPTATWGDITVIAIFLAAAVTCLSFSAFYHTCEVHSRPVASTCNGFDYAGIVVLIVGSVVPCVYYGFYCDKIFQKIYLFIFAVSGSLAAYIVLNPEYRKPTHRGARTKVFVALGLCGALPVTHGLLTHGFQKLCVEMGFGWMLTSAVLYLNGAVLYANRIPERLYPGSFDLLFSSHQIFHVHVLLAVFAHYRCVLTAFAHWHGLDEALVCPI</sequence>
<protein>
    <submittedName>
        <fullName evidence="1">Hemolysin-III related-domain-containing protein</fullName>
    </submittedName>
</protein>
<gene>
    <name evidence="1" type="ORF">BDY19DRAFT_959076</name>
</gene>
<dbReference type="EMBL" id="MU274921">
    <property type="protein sequence ID" value="KAI0086854.1"/>
    <property type="molecule type" value="Genomic_DNA"/>
</dbReference>
<comment type="caution">
    <text evidence="1">The sequence shown here is derived from an EMBL/GenBank/DDBJ whole genome shotgun (WGS) entry which is preliminary data.</text>
</comment>
<reference evidence="1" key="1">
    <citation type="journal article" date="2021" name="Environ. Microbiol.">
        <title>Gene family expansions and transcriptome signatures uncover fungal adaptations to wood decay.</title>
        <authorList>
            <person name="Hage H."/>
            <person name="Miyauchi S."/>
            <person name="Viragh M."/>
            <person name="Drula E."/>
            <person name="Min B."/>
            <person name="Chaduli D."/>
            <person name="Navarro D."/>
            <person name="Favel A."/>
            <person name="Norest M."/>
            <person name="Lesage-Meessen L."/>
            <person name="Balint B."/>
            <person name="Merenyi Z."/>
            <person name="de Eugenio L."/>
            <person name="Morin E."/>
            <person name="Martinez A.T."/>
            <person name="Baldrian P."/>
            <person name="Stursova M."/>
            <person name="Martinez M.J."/>
            <person name="Novotny C."/>
            <person name="Magnuson J.K."/>
            <person name="Spatafora J.W."/>
            <person name="Maurice S."/>
            <person name="Pangilinan J."/>
            <person name="Andreopoulos W."/>
            <person name="LaButti K."/>
            <person name="Hundley H."/>
            <person name="Na H."/>
            <person name="Kuo A."/>
            <person name="Barry K."/>
            <person name="Lipzen A."/>
            <person name="Henrissat B."/>
            <person name="Riley R."/>
            <person name="Ahrendt S."/>
            <person name="Nagy L.G."/>
            <person name="Grigoriev I.V."/>
            <person name="Martin F."/>
            <person name="Rosso M.N."/>
        </authorList>
    </citation>
    <scope>NUCLEOTIDE SEQUENCE</scope>
    <source>
        <strain evidence="1">CBS 384.51</strain>
    </source>
</reference>
<keyword evidence="2" id="KW-1185">Reference proteome</keyword>
<evidence type="ECO:0000313" key="1">
    <source>
        <dbReference type="EMBL" id="KAI0086854.1"/>
    </source>
</evidence>
<evidence type="ECO:0000313" key="2">
    <source>
        <dbReference type="Proteomes" id="UP001055072"/>
    </source>
</evidence>
<organism evidence="1 2">
    <name type="scientific">Irpex rosettiformis</name>
    <dbReference type="NCBI Taxonomy" id="378272"/>
    <lineage>
        <taxon>Eukaryota</taxon>
        <taxon>Fungi</taxon>
        <taxon>Dikarya</taxon>
        <taxon>Basidiomycota</taxon>
        <taxon>Agaricomycotina</taxon>
        <taxon>Agaricomycetes</taxon>
        <taxon>Polyporales</taxon>
        <taxon>Irpicaceae</taxon>
        <taxon>Irpex</taxon>
    </lineage>
</organism>
<dbReference type="Proteomes" id="UP001055072">
    <property type="component" value="Unassembled WGS sequence"/>
</dbReference>
<name>A0ACB8TY02_9APHY</name>